<evidence type="ECO:0000313" key="7">
    <source>
        <dbReference type="RefSeq" id="XP_035876026.1"/>
    </source>
</evidence>
<dbReference type="SUPFAM" id="SSF50814">
    <property type="entry name" value="Lipocalins"/>
    <property type="match status" value="1"/>
</dbReference>
<dbReference type="Pfam" id="PF00061">
    <property type="entry name" value="Lipocalin"/>
    <property type="match status" value="1"/>
</dbReference>
<dbReference type="CDD" id="cd19414">
    <property type="entry name" value="lipocalin_1_3_4_13-like"/>
    <property type="match status" value="1"/>
</dbReference>
<comment type="subcellular location">
    <subcellularLocation>
        <location evidence="1">Secreted</location>
    </subcellularLocation>
</comment>
<dbReference type="InterPro" id="IPR000566">
    <property type="entry name" value="Lipocln_cytosolic_FA-bd_dom"/>
</dbReference>
<dbReference type="PANTHER" id="PTHR11430">
    <property type="entry name" value="LIPOCALIN"/>
    <property type="match status" value="1"/>
</dbReference>
<dbReference type="InterPro" id="IPR012674">
    <property type="entry name" value="Calycin"/>
</dbReference>
<sequence>MAEPLQRTVRRLLTSRANSCRTSKHLCSLGVYPKDLKTLVHAETGLWLFGPGAEGIKGTPRGEPRSLVQNLGDLLVTEHRALEMKVLVLTITCGLMTVLQALDPPSLSLEGLNMTGTWYVKAWVADKSLLKRRPKAVSPITLDVLDGGYLEASFTFLKKGQCHEVRAVMRSTGEPGKFSLAEGERYLHMELLPVEDHYIMYCEGPRLGRSAHVGKLIGRSPDVNPEALEAFRKFARSKGLPLEDILLPAQMERCVPESD</sequence>
<dbReference type="RefSeq" id="XP_035876026.1">
    <property type="nucleotide sequence ID" value="XM_036020133.1"/>
</dbReference>
<evidence type="ECO:0000256" key="1">
    <source>
        <dbReference type="ARBA" id="ARBA00004613"/>
    </source>
</evidence>
<dbReference type="GeneID" id="118499395"/>
<keyword evidence="4" id="KW-0732">Signal</keyword>
<name>A0A7E6DAN6_9CHIR</name>
<dbReference type="PRINTS" id="PR01175">
    <property type="entry name" value="VNEBNERGLAND"/>
</dbReference>
<keyword evidence="6" id="KW-1185">Reference proteome</keyword>
<dbReference type="GO" id="GO:0005615">
    <property type="term" value="C:extracellular space"/>
    <property type="evidence" value="ECO:0007669"/>
    <property type="project" value="TreeGrafter"/>
</dbReference>
<evidence type="ECO:0000256" key="2">
    <source>
        <dbReference type="ARBA" id="ARBA00006889"/>
    </source>
</evidence>
<reference evidence="7" key="1">
    <citation type="submission" date="2025-08" db="UniProtKB">
        <authorList>
            <consortium name="RefSeq"/>
        </authorList>
    </citation>
    <scope>IDENTIFICATION</scope>
    <source>
        <tissue evidence="7">Muscle</tissue>
    </source>
</reference>
<dbReference type="InParanoid" id="A0A7E6DAN6"/>
<dbReference type="Gene3D" id="2.40.128.20">
    <property type="match status" value="1"/>
</dbReference>
<protein>
    <submittedName>
        <fullName evidence="7">Odorant-binding protein 2b-like</fullName>
    </submittedName>
</protein>
<keyword evidence="3" id="KW-0964">Secreted</keyword>
<comment type="similarity">
    <text evidence="2">Belongs to the calycin superfamily. Lipocalin family.</text>
</comment>
<dbReference type="PANTHER" id="PTHR11430:SF129">
    <property type="entry name" value="ODORANT-BINDING PROTEIN 2A-RELATED"/>
    <property type="match status" value="1"/>
</dbReference>
<gene>
    <name evidence="7" type="primary">LOC118499395</name>
</gene>
<accession>A0A7E6DAN6</accession>
<feature type="domain" description="Lipocalin/cytosolic fatty-acid binding" evidence="5">
    <location>
        <begin position="115"/>
        <end position="250"/>
    </location>
</feature>
<evidence type="ECO:0000259" key="5">
    <source>
        <dbReference type="Pfam" id="PF00061"/>
    </source>
</evidence>
<dbReference type="KEGG" id="pdic:118499395"/>
<organism evidence="6 7">
    <name type="scientific">Phyllostomus discolor</name>
    <name type="common">pale spear-nosed bat</name>
    <dbReference type="NCBI Taxonomy" id="89673"/>
    <lineage>
        <taxon>Eukaryota</taxon>
        <taxon>Metazoa</taxon>
        <taxon>Chordata</taxon>
        <taxon>Craniata</taxon>
        <taxon>Vertebrata</taxon>
        <taxon>Euteleostomi</taxon>
        <taxon>Mammalia</taxon>
        <taxon>Eutheria</taxon>
        <taxon>Laurasiatheria</taxon>
        <taxon>Chiroptera</taxon>
        <taxon>Yangochiroptera</taxon>
        <taxon>Phyllostomidae</taxon>
        <taxon>Phyllostominae</taxon>
        <taxon>Phyllostomus</taxon>
    </lineage>
</organism>
<dbReference type="GO" id="GO:0036094">
    <property type="term" value="F:small molecule binding"/>
    <property type="evidence" value="ECO:0007669"/>
    <property type="project" value="InterPro"/>
</dbReference>
<dbReference type="AlphaFoldDB" id="A0A7E6DAN6"/>
<dbReference type="Proteomes" id="UP000504628">
    <property type="component" value="Chromosome 3"/>
</dbReference>
<evidence type="ECO:0000256" key="3">
    <source>
        <dbReference type="ARBA" id="ARBA00022525"/>
    </source>
</evidence>
<dbReference type="InterPro" id="IPR002450">
    <property type="entry name" value="von_Ebner_gland"/>
</dbReference>
<dbReference type="OrthoDB" id="9621919at2759"/>
<proteinExistence type="inferred from homology"/>
<evidence type="ECO:0000313" key="6">
    <source>
        <dbReference type="Proteomes" id="UP000504628"/>
    </source>
</evidence>
<dbReference type="InterPro" id="IPR002345">
    <property type="entry name" value="Lipocalin"/>
</dbReference>
<evidence type="ECO:0000256" key="4">
    <source>
        <dbReference type="ARBA" id="ARBA00022729"/>
    </source>
</evidence>